<reference evidence="2 3" key="1">
    <citation type="submission" date="2017-11" db="EMBL/GenBank/DDBJ databases">
        <title>Evolution of Phototrophy in the Chloroflexi Phylum Driven by Horizontal Gene Transfer.</title>
        <authorList>
            <person name="Ward L.M."/>
            <person name="Hemp J."/>
            <person name="Shih P.M."/>
            <person name="Mcglynn S.E."/>
            <person name="Fischer W."/>
        </authorList>
    </citation>
    <scope>NUCLEOTIDE SEQUENCE [LARGE SCALE GENOMIC DNA]</scope>
    <source>
        <strain evidence="2">JP3_7</strain>
    </source>
</reference>
<evidence type="ECO:0000313" key="3">
    <source>
        <dbReference type="Proteomes" id="UP000230790"/>
    </source>
</evidence>
<accession>A0A2M8QA65</accession>
<feature type="region of interest" description="Disordered" evidence="1">
    <location>
        <begin position="88"/>
        <end position="107"/>
    </location>
</feature>
<gene>
    <name evidence="2" type="ORF">CUN48_12435</name>
</gene>
<feature type="compositionally biased region" description="Polar residues" evidence="1">
    <location>
        <begin position="91"/>
        <end position="101"/>
    </location>
</feature>
<organism evidence="2 3">
    <name type="scientific">Candidatus Thermofonsia Clade 3 bacterium</name>
    <dbReference type="NCBI Taxonomy" id="2364212"/>
    <lineage>
        <taxon>Bacteria</taxon>
        <taxon>Bacillati</taxon>
        <taxon>Chloroflexota</taxon>
        <taxon>Candidatus Thermofontia</taxon>
        <taxon>Candidatus Thermofonsia Clade 3</taxon>
    </lineage>
</organism>
<protein>
    <recommendedName>
        <fullName evidence="4">Type I-U CRISPR-associated protein Csx17</fullName>
    </recommendedName>
</protein>
<evidence type="ECO:0008006" key="4">
    <source>
        <dbReference type="Google" id="ProtNLM"/>
    </source>
</evidence>
<evidence type="ECO:0000313" key="2">
    <source>
        <dbReference type="EMBL" id="PJF46703.1"/>
    </source>
</evidence>
<comment type="caution">
    <text evidence="2">The sequence shown here is derived from an EMBL/GenBank/DDBJ whole genome shotgun (WGS) entry which is preliminary data.</text>
</comment>
<name>A0A2M8QA65_9CHLR</name>
<proteinExistence type="predicted"/>
<sequence length="337" mass="37966">MATVELTLTGPDGANPLGFLCALGILRTLSNAWPDSEVKMKWQQIGAPWRPVLRASHADLDGRDEVGQKAVIVNAIFEELKRMEKHPAQCCPTSENTSPSRPSLKRMEKHPAQCWNDTHDIPPEKYREYASKARDLFFRASNADHRPAEWAAALACDVVTDGEHVEDTAFRTMSGQGHQHFLKQIRSLQERLEKKHIDEALFGWQYQDEKLNLRFDPSEDRRHALRWKSPDKDPIKTVWGANRLAAEGLPLCPVFPAGTKLKTTGFRGSGKDDTFWTWPIWSGFLSVAVVRSILALPALQADKPPRGELSPLGIVEVYRTQRITVGKYRAFTPPIAI</sequence>
<dbReference type="EMBL" id="PGTN01000107">
    <property type="protein sequence ID" value="PJF46703.1"/>
    <property type="molecule type" value="Genomic_DNA"/>
</dbReference>
<dbReference type="Proteomes" id="UP000230790">
    <property type="component" value="Unassembled WGS sequence"/>
</dbReference>
<dbReference type="AlphaFoldDB" id="A0A2M8QA65"/>
<evidence type="ECO:0000256" key="1">
    <source>
        <dbReference type="SAM" id="MobiDB-lite"/>
    </source>
</evidence>